<gene>
    <name evidence="2" type="ORF">Pcinc_016399</name>
</gene>
<feature type="compositionally biased region" description="Pro residues" evidence="1">
    <location>
        <begin position="77"/>
        <end position="87"/>
    </location>
</feature>
<reference evidence="2" key="1">
    <citation type="submission" date="2023-10" db="EMBL/GenBank/DDBJ databases">
        <title>Genome assemblies of two species of porcelain crab, Petrolisthes cinctipes and Petrolisthes manimaculis (Anomura: Porcellanidae).</title>
        <authorList>
            <person name="Angst P."/>
        </authorList>
    </citation>
    <scope>NUCLEOTIDE SEQUENCE</scope>
    <source>
        <strain evidence="2">PB745_01</strain>
        <tissue evidence="2">Gill</tissue>
    </source>
</reference>
<dbReference type="AlphaFoldDB" id="A0AAE1FTR7"/>
<evidence type="ECO:0000256" key="1">
    <source>
        <dbReference type="SAM" id="MobiDB-lite"/>
    </source>
</evidence>
<comment type="caution">
    <text evidence="2">The sequence shown here is derived from an EMBL/GenBank/DDBJ whole genome shotgun (WGS) entry which is preliminary data.</text>
</comment>
<organism evidence="2 3">
    <name type="scientific">Petrolisthes cinctipes</name>
    <name type="common">Flat porcelain crab</name>
    <dbReference type="NCBI Taxonomy" id="88211"/>
    <lineage>
        <taxon>Eukaryota</taxon>
        <taxon>Metazoa</taxon>
        <taxon>Ecdysozoa</taxon>
        <taxon>Arthropoda</taxon>
        <taxon>Crustacea</taxon>
        <taxon>Multicrustacea</taxon>
        <taxon>Malacostraca</taxon>
        <taxon>Eumalacostraca</taxon>
        <taxon>Eucarida</taxon>
        <taxon>Decapoda</taxon>
        <taxon>Pleocyemata</taxon>
        <taxon>Anomura</taxon>
        <taxon>Galatheoidea</taxon>
        <taxon>Porcellanidae</taxon>
        <taxon>Petrolisthes</taxon>
    </lineage>
</organism>
<evidence type="ECO:0000313" key="3">
    <source>
        <dbReference type="Proteomes" id="UP001286313"/>
    </source>
</evidence>
<dbReference type="EMBL" id="JAWQEG010001509">
    <property type="protein sequence ID" value="KAK3879002.1"/>
    <property type="molecule type" value="Genomic_DNA"/>
</dbReference>
<name>A0AAE1FTR7_PETCI</name>
<protein>
    <submittedName>
        <fullName evidence="2">Uncharacterized protein</fullName>
    </submittedName>
</protein>
<accession>A0AAE1FTR7</accession>
<proteinExistence type="predicted"/>
<sequence>MKKGKKRDKERQKEGSPSQCRLRRYIQSSGRLCDAEKGRHKHGHTQPTSQLDRQTARHRHRQTKARQGTTERKKVPRPPTPPPPPQPQTTLRKPSSHDVFGGQQKAGLRVGGPRLPQENGKETGWAGERMRRGGEWEGERMGREGGWEGEKMGRGRE</sequence>
<dbReference type="Proteomes" id="UP001286313">
    <property type="component" value="Unassembled WGS sequence"/>
</dbReference>
<feature type="region of interest" description="Disordered" evidence="1">
    <location>
        <begin position="1"/>
        <end position="157"/>
    </location>
</feature>
<keyword evidence="3" id="KW-1185">Reference proteome</keyword>
<evidence type="ECO:0000313" key="2">
    <source>
        <dbReference type="EMBL" id="KAK3879002.1"/>
    </source>
</evidence>
<feature type="compositionally biased region" description="Basic and acidic residues" evidence="1">
    <location>
        <begin position="128"/>
        <end position="157"/>
    </location>
</feature>